<dbReference type="EMBL" id="BRXU01000010">
    <property type="protein sequence ID" value="GLC54521.1"/>
    <property type="molecule type" value="Genomic_DNA"/>
</dbReference>
<organism evidence="3 5">
    <name type="scientific">Pleodorina starrii</name>
    <dbReference type="NCBI Taxonomy" id="330485"/>
    <lineage>
        <taxon>Eukaryota</taxon>
        <taxon>Viridiplantae</taxon>
        <taxon>Chlorophyta</taxon>
        <taxon>core chlorophytes</taxon>
        <taxon>Chlorophyceae</taxon>
        <taxon>CS clade</taxon>
        <taxon>Chlamydomonadales</taxon>
        <taxon>Volvocaceae</taxon>
        <taxon>Pleodorina</taxon>
    </lineage>
</organism>
<dbReference type="InterPro" id="IPR027417">
    <property type="entry name" value="P-loop_NTPase"/>
</dbReference>
<dbReference type="PANTHER" id="PTHR35372">
    <property type="entry name" value="ATP BINDING PROTEIN-RELATED"/>
    <property type="match status" value="1"/>
</dbReference>
<evidence type="ECO:0000313" key="4">
    <source>
        <dbReference type="EMBL" id="GLC54561.1"/>
    </source>
</evidence>
<sequence>MHDENIKFTSQAAPRAQIDILNFHNPSARSAKVALLDMNKCSTISATKKINMLIDAYSGSLRNALQEMLGLGNVLLVNNLQVVINNNGPPAEERHDDDELITSLLASQPRIRQRWRFSPDAKSANCNGLFYCDPVTNTWRQVHNAFVEEALVSAFANVSTLTADDRRYVNSRRGGGEMRLMLARKVLHEGFQAQLDENTDVFAVQNGLFDMHSRTFRAITPEDMVQTHADWVYDMEQARLVRPEVERFLAQIFPIECERRIVLCYMASLLSGRRKIKKFLILTDRRAGNNGKSTVSRLFRRFLGGYAKASTKFVCKGAFDRDRDSHDAGLEPFKGKRLLLAEELKKSMTLDVAMLKQYTGGAGETVEGRKCGSGEWFKFIWQAGFLLIFNEGDAPKFDAADDAFLERMVVAPMRSKFVPVDEHGRHAELEEEFTYPMDKEVDARFEGWLSAFADILLEHYDENGLDRVPDSMREWRADIADSSNTLAEWFGDNVELTGNKKDVLIIKELCNRYMDAMAIDGKKAVCSEEFTELVKRYFASKREKGVVVKSKHCWIDENKRSRSARWVVVGVKCADHIIGGMSLGQI</sequence>
<evidence type="ECO:0000256" key="1">
    <source>
        <dbReference type="ARBA" id="ARBA00022801"/>
    </source>
</evidence>
<reference evidence="3 5" key="2">
    <citation type="journal article" date="2023" name="Commun. Biol.">
        <title>Reorganization of the ancestral sex-determining regions during the evolution of trioecy in Pleodorina starrii.</title>
        <authorList>
            <person name="Takahashi K."/>
            <person name="Suzuki S."/>
            <person name="Kawai-Toyooka H."/>
            <person name="Yamamoto K."/>
            <person name="Hamaji T."/>
            <person name="Ootsuki R."/>
            <person name="Yamaguchi H."/>
            <person name="Kawachi M."/>
            <person name="Higashiyama T."/>
            <person name="Nozaki H."/>
        </authorList>
    </citation>
    <scope>NUCLEOTIDE SEQUENCE [LARGE SCALE GENOMIC DNA]</scope>
    <source>
        <strain evidence="3 5">NIES-4479</strain>
    </source>
</reference>
<dbReference type="InterPro" id="IPR014818">
    <property type="entry name" value="Phage/plasmid_primase_P4_C"/>
</dbReference>
<keyword evidence="5" id="KW-1185">Reference proteome</keyword>
<dbReference type="Pfam" id="PF08706">
    <property type="entry name" value="D5_N"/>
    <property type="match status" value="1"/>
</dbReference>
<name>A0A9W6BLJ9_9CHLO</name>
<dbReference type="PANTHER" id="PTHR35372:SF2">
    <property type="entry name" value="SF3 HELICASE DOMAIN-CONTAINING PROTEIN"/>
    <property type="match status" value="1"/>
</dbReference>
<accession>A0A9W6BLJ9</accession>
<dbReference type="InterPro" id="IPR051620">
    <property type="entry name" value="ORF904-like_C"/>
</dbReference>
<feature type="domain" description="Bacteriophage/plasmid primase P4 C-terminal" evidence="2">
    <location>
        <begin position="139"/>
        <end position="254"/>
    </location>
</feature>
<keyword evidence="1" id="KW-0378">Hydrolase</keyword>
<gene>
    <name evidence="3" type="primary">PLESTB001408</name>
    <name evidence="4" type="synonym">PLESTB001451</name>
    <name evidence="3" type="ORF">PLESTB_000875500</name>
    <name evidence="4" type="ORF">PLESTB_000879800</name>
</gene>
<proteinExistence type="predicted"/>
<comment type="caution">
    <text evidence="3">The sequence shown here is derived from an EMBL/GenBank/DDBJ whole genome shotgun (WGS) entry which is preliminary data.</text>
</comment>
<dbReference type="Proteomes" id="UP001165080">
    <property type="component" value="Unassembled WGS sequence"/>
</dbReference>
<dbReference type="GO" id="GO:0016787">
    <property type="term" value="F:hydrolase activity"/>
    <property type="evidence" value="ECO:0007669"/>
    <property type="project" value="UniProtKB-KW"/>
</dbReference>
<reference evidence="3" key="1">
    <citation type="submission" date="2022-08" db="EMBL/GenBank/DDBJ databases">
        <authorList>
            <person name="Takahashi K."/>
            <person name="Suzuki S."/>
            <person name="Kawachi M."/>
            <person name="Higashiyama T."/>
            <person name="Nozaki H."/>
        </authorList>
    </citation>
    <scope>NUCLEOTIDE SEQUENCE</scope>
    <source>
        <strain evidence="3">NIES-4479</strain>
    </source>
</reference>
<dbReference type="Gene3D" id="3.40.50.300">
    <property type="entry name" value="P-loop containing nucleotide triphosphate hydrolases"/>
    <property type="match status" value="1"/>
</dbReference>
<evidence type="ECO:0000313" key="5">
    <source>
        <dbReference type="Proteomes" id="UP001165080"/>
    </source>
</evidence>
<dbReference type="AlphaFoldDB" id="A0A9W6BLJ9"/>
<evidence type="ECO:0000259" key="2">
    <source>
        <dbReference type="Pfam" id="PF08706"/>
    </source>
</evidence>
<dbReference type="EMBL" id="BRXU01000010">
    <property type="protein sequence ID" value="GLC54561.1"/>
    <property type="molecule type" value="Genomic_DNA"/>
</dbReference>
<protein>
    <recommendedName>
        <fullName evidence="2">Bacteriophage/plasmid primase P4 C-terminal domain-containing protein</fullName>
    </recommendedName>
</protein>
<evidence type="ECO:0000313" key="3">
    <source>
        <dbReference type="EMBL" id="GLC54521.1"/>
    </source>
</evidence>